<dbReference type="PRINTS" id="PR01415">
    <property type="entry name" value="ANKYRIN"/>
</dbReference>
<dbReference type="PANTHER" id="PTHR24188:SF29">
    <property type="entry name" value="GH09064P"/>
    <property type="match status" value="1"/>
</dbReference>
<feature type="repeat" description="ANK" evidence="3">
    <location>
        <begin position="51"/>
        <end position="83"/>
    </location>
</feature>
<name>A0A2H8TXA4_9HEMI</name>
<accession>A0A2H8TXA4</accession>
<dbReference type="SUPFAM" id="SSF48403">
    <property type="entry name" value="Ankyrin repeat"/>
    <property type="match status" value="1"/>
</dbReference>
<dbReference type="AlphaFoldDB" id="A0A2H8TXA4"/>
<evidence type="ECO:0000256" key="1">
    <source>
        <dbReference type="ARBA" id="ARBA00022737"/>
    </source>
</evidence>
<reference evidence="4" key="1">
    <citation type="submission" date="2017-10" db="EMBL/GenBank/DDBJ databases">
        <title>Transcriptome Assembly of Sugarcane Aphid Adults.</title>
        <authorList>
            <person name="Scully E.D."/>
            <person name="Palmer N.A."/>
            <person name="Geib S.M."/>
            <person name="Sarath G."/>
            <person name="Sattler S.E."/>
        </authorList>
    </citation>
    <scope>NUCLEOTIDE SEQUENCE</scope>
    <source>
        <tissue evidence="4">Whole body</tissue>
    </source>
</reference>
<evidence type="ECO:0000313" key="4">
    <source>
        <dbReference type="EMBL" id="MBW18152.1"/>
    </source>
</evidence>
<dbReference type="PANTHER" id="PTHR24188">
    <property type="entry name" value="ANKYRIN REPEAT PROTEIN"/>
    <property type="match status" value="1"/>
</dbReference>
<gene>
    <name evidence="4" type="primary">mtpn</name>
</gene>
<dbReference type="InterPro" id="IPR002110">
    <property type="entry name" value="Ankyrin_rpt"/>
</dbReference>
<dbReference type="OrthoDB" id="426293at2759"/>
<sequence>MEVCTNENGNCAVASEDLSWALQIGDLDTVKEQLQRLAKENRDWNINNVSNGRTMLHKACDYGHLDIVEYLIQNGADINMKDNFGITPLLCALWENHFKVAKYLIDKGAITNLLTPQGLKYYECIEDSEMINLLKRLETQ</sequence>
<protein>
    <submittedName>
        <fullName evidence="4">Myotrophin</fullName>
    </submittedName>
</protein>
<feature type="repeat" description="ANK" evidence="3">
    <location>
        <begin position="84"/>
        <end position="116"/>
    </location>
</feature>
<keyword evidence="1" id="KW-0677">Repeat</keyword>
<dbReference type="EMBL" id="GFXV01006347">
    <property type="protein sequence ID" value="MBW18152.1"/>
    <property type="molecule type" value="Transcribed_RNA"/>
</dbReference>
<dbReference type="PROSITE" id="PS50088">
    <property type="entry name" value="ANK_REPEAT"/>
    <property type="match status" value="2"/>
</dbReference>
<dbReference type="InterPro" id="IPR036770">
    <property type="entry name" value="Ankyrin_rpt-contain_sf"/>
</dbReference>
<evidence type="ECO:0000256" key="3">
    <source>
        <dbReference type="PROSITE-ProRule" id="PRU00023"/>
    </source>
</evidence>
<dbReference type="SMART" id="SM00248">
    <property type="entry name" value="ANK"/>
    <property type="match status" value="2"/>
</dbReference>
<dbReference type="PROSITE" id="PS50297">
    <property type="entry name" value="ANK_REP_REGION"/>
    <property type="match status" value="1"/>
</dbReference>
<evidence type="ECO:0000256" key="2">
    <source>
        <dbReference type="ARBA" id="ARBA00023043"/>
    </source>
</evidence>
<keyword evidence="2 3" id="KW-0040">ANK repeat</keyword>
<dbReference type="Pfam" id="PF12796">
    <property type="entry name" value="Ank_2"/>
    <property type="match status" value="1"/>
</dbReference>
<proteinExistence type="predicted"/>
<dbReference type="Gene3D" id="1.25.40.20">
    <property type="entry name" value="Ankyrin repeat-containing domain"/>
    <property type="match status" value="1"/>
</dbReference>
<organism evidence="4">
    <name type="scientific">Melanaphis sacchari</name>
    <dbReference type="NCBI Taxonomy" id="742174"/>
    <lineage>
        <taxon>Eukaryota</taxon>
        <taxon>Metazoa</taxon>
        <taxon>Ecdysozoa</taxon>
        <taxon>Arthropoda</taxon>
        <taxon>Hexapoda</taxon>
        <taxon>Insecta</taxon>
        <taxon>Pterygota</taxon>
        <taxon>Neoptera</taxon>
        <taxon>Paraneoptera</taxon>
        <taxon>Hemiptera</taxon>
        <taxon>Sternorrhyncha</taxon>
        <taxon>Aphidomorpha</taxon>
        <taxon>Aphidoidea</taxon>
        <taxon>Aphididae</taxon>
        <taxon>Aphidini</taxon>
        <taxon>Melanaphis</taxon>
    </lineage>
</organism>